<dbReference type="SUPFAM" id="SSF55874">
    <property type="entry name" value="ATPase domain of HSP90 chaperone/DNA topoisomerase II/histidine kinase"/>
    <property type="match status" value="1"/>
</dbReference>
<gene>
    <name evidence="7" type="ORF">ABXZ36_09305</name>
</gene>
<proteinExistence type="predicted"/>
<dbReference type="EC" id="2.7.13.3" evidence="2"/>
<dbReference type="GO" id="GO:0016301">
    <property type="term" value="F:kinase activity"/>
    <property type="evidence" value="ECO:0007669"/>
    <property type="project" value="UniProtKB-KW"/>
</dbReference>
<reference evidence="7 8" key="1">
    <citation type="submission" date="2024-07" db="EMBL/GenBank/DDBJ databases">
        <title>The genome sequence of type strain Sediminicola arcticus GDMCC 1.2805.</title>
        <authorList>
            <person name="Liu Y."/>
        </authorList>
    </citation>
    <scope>NUCLEOTIDE SEQUENCE [LARGE SCALE GENOMIC DNA]</scope>
    <source>
        <strain evidence="7 8">GDMCC 1.2805</strain>
    </source>
</reference>
<comment type="catalytic activity">
    <reaction evidence="1">
        <text>ATP + protein L-histidine = ADP + protein N-phospho-L-histidine.</text>
        <dbReference type="EC" id="2.7.13.3"/>
    </reaction>
</comment>
<dbReference type="RefSeq" id="WP_354615242.1">
    <property type="nucleotide sequence ID" value="NZ_JBEXAE010000004.1"/>
</dbReference>
<dbReference type="SUPFAM" id="SSF47384">
    <property type="entry name" value="Homodimeric domain of signal transducing histidine kinase"/>
    <property type="match status" value="1"/>
</dbReference>
<evidence type="ECO:0000313" key="7">
    <source>
        <dbReference type="EMBL" id="MET6990841.1"/>
    </source>
</evidence>
<dbReference type="InterPro" id="IPR052162">
    <property type="entry name" value="Sensor_kinase/Photoreceptor"/>
</dbReference>
<dbReference type="PANTHER" id="PTHR43304:SF1">
    <property type="entry name" value="PAC DOMAIN-CONTAINING PROTEIN"/>
    <property type="match status" value="1"/>
</dbReference>
<evidence type="ECO:0000256" key="1">
    <source>
        <dbReference type="ARBA" id="ARBA00000085"/>
    </source>
</evidence>
<dbReference type="SMART" id="SM00388">
    <property type="entry name" value="HisKA"/>
    <property type="match status" value="1"/>
</dbReference>
<keyword evidence="4" id="KW-0808">Transferase</keyword>
<dbReference type="InterPro" id="IPR036890">
    <property type="entry name" value="HATPase_C_sf"/>
</dbReference>
<dbReference type="InterPro" id="IPR005467">
    <property type="entry name" value="His_kinase_dom"/>
</dbReference>
<dbReference type="InterPro" id="IPR036097">
    <property type="entry name" value="HisK_dim/P_sf"/>
</dbReference>
<feature type="domain" description="Histidine kinase" evidence="6">
    <location>
        <begin position="45"/>
        <end position="180"/>
    </location>
</feature>
<dbReference type="PROSITE" id="PS50109">
    <property type="entry name" value="HIS_KIN"/>
    <property type="match status" value="1"/>
</dbReference>
<accession>A0ABV2SUK9</accession>
<evidence type="ECO:0000256" key="4">
    <source>
        <dbReference type="ARBA" id="ARBA00022679"/>
    </source>
</evidence>
<evidence type="ECO:0000256" key="2">
    <source>
        <dbReference type="ARBA" id="ARBA00012438"/>
    </source>
</evidence>
<dbReference type="Gene3D" id="3.30.565.10">
    <property type="entry name" value="Histidine kinase-like ATPase, C-terminal domain"/>
    <property type="match status" value="1"/>
</dbReference>
<organism evidence="7 8">
    <name type="scientific">Sediminicola arcticus</name>
    <dbReference type="NCBI Taxonomy" id="1574308"/>
    <lineage>
        <taxon>Bacteria</taxon>
        <taxon>Pseudomonadati</taxon>
        <taxon>Bacteroidota</taxon>
        <taxon>Flavobacteriia</taxon>
        <taxon>Flavobacteriales</taxon>
        <taxon>Flavobacteriaceae</taxon>
        <taxon>Sediminicola</taxon>
    </lineage>
</organism>
<dbReference type="PANTHER" id="PTHR43304">
    <property type="entry name" value="PHYTOCHROME-LIKE PROTEIN CPH1"/>
    <property type="match status" value="1"/>
</dbReference>
<dbReference type="Proteomes" id="UP001549799">
    <property type="component" value="Unassembled WGS sequence"/>
</dbReference>
<sequence>MISAVLDHTDHKDYEESLKALNNQLTVKAKLLETSNAELEQFASVASHDLQEPLRMIASFLTLLENRYSDRIDDKGKQYINLASDGAVRMREIISELLNYSRASNMSEKIKELDIKALVEEVTILHKKQIDERGAQIITDNLPNINGFKSPMRQIFLNLISNSVKYCDNDKTPKINVTCF</sequence>
<dbReference type="Pfam" id="PF00512">
    <property type="entry name" value="HisKA"/>
    <property type="match status" value="1"/>
</dbReference>
<evidence type="ECO:0000256" key="5">
    <source>
        <dbReference type="ARBA" id="ARBA00022777"/>
    </source>
</evidence>
<evidence type="ECO:0000313" key="8">
    <source>
        <dbReference type="Proteomes" id="UP001549799"/>
    </source>
</evidence>
<comment type="caution">
    <text evidence="7">The sequence shown here is derived from an EMBL/GenBank/DDBJ whole genome shotgun (WGS) entry which is preliminary data.</text>
</comment>
<dbReference type="Gene3D" id="1.10.287.130">
    <property type="match status" value="1"/>
</dbReference>
<protein>
    <recommendedName>
        <fullName evidence="2">histidine kinase</fullName>
        <ecNumber evidence="2">2.7.13.3</ecNumber>
    </recommendedName>
</protein>
<evidence type="ECO:0000256" key="3">
    <source>
        <dbReference type="ARBA" id="ARBA00022553"/>
    </source>
</evidence>
<dbReference type="InterPro" id="IPR003661">
    <property type="entry name" value="HisK_dim/P_dom"/>
</dbReference>
<dbReference type="EMBL" id="JBEXAE010000004">
    <property type="protein sequence ID" value="MET6990841.1"/>
    <property type="molecule type" value="Genomic_DNA"/>
</dbReference>
<evidence type="ECO:0000259" key="6">
    <source>
        <dbReference type="PROSITE" id="PS50109"/>
    </source>
</evidence>
<keyword evidence="5 7" id="KW-0418">Kinase</keyword>
<keyword evidence="3" id="KW-0597">Phosphoprotein</keyword>
<name>A0ABV2SUK9_9FLAO</name>
<dbReference type="CDD" id="cd00082">
    <property type="entry name" value="HisKA"/>
    <property type="match status" value="1"/>
</dbReference>
<keyword evidence="8" id="KW-1185">Reference proteome</keyword>